<proteinExistence type="inferred from homology"/>
<comment type="similarity">
    <text evidence="1">Belongs to the phosphoglycerate mutase family.</text>
</comment>
<dbReference type="InterPro" id="IPR013078">
    <property type="entry name" value="His_Pase_superF_clade-1"/>
</dbReference>
<dbReference type="InterPro" id="IPR050275">
    <property type="entry name" value="PGM_Phosphatase"/>
</dbReference>
<dbReference type="InterPro" id="IPR001345">
    <property type="entry name" value="PG/BPGM_mutase_AS"/>
</dbReference>
<dbReference type="Pfam" id="PF00300">
    <property type="entry name" value="His_Phos_1"/>
    <property type="match status" value="1"/>
</dbReference>
<accession>C1MZ70</accession>
<dbReference type="PROSITE" id="PS00175">
    <property type="entry name" value="PG_MUTASE"/>
    <property type="match status" value="1"/>
</dbReference>
<feature type="region of interest" description="Disordered" evidence="2">
    <location>
        <begin position="290"/>
        <end position="385"/>
    </location>
</feature>
<dbReference type="AlphaFoldDB" id="C1MZ70"/>
<dbReference type="SMART" id="SM00855">
    <property type="entry name" value="PGAM"/>
    <property type="match status" value="1"/>
</dbReference>
<evidence type="ECO:0000256" key="2">
    <source>
        <dbReference type="SAM" id="MobiDB-lite"/>
    </source>
</evidence>
<organism evidence="4">
    <name type="scientific">Micromonas pusilla (strain CCMP1545)</name>
    <name type="common">Picoplanktonic green alga</name>
    <dbReference type="NCBI Taxonomy" id="564608"/>
    <lineage>
        <taxon>Eukaryota</taxon>
        <taxon>Viridiplantae</taxon>
        <taxon>Chlorophyta</taxon>
        <taxon>Mamiellophyceae</taxon>
        <taxon>Mamiellales</taxon>
        <taxon>Mamiellaceae</taxon>
        <taxon>Micromonas</taxon>
    </lineage>
</organism>
<dbReference type="PANTHER" id="PTHR48100:SF57">
    <property type="entry name" value="PHOSPHOGLYCERATE MUTASE"/>
    <property type="match status" value="1"/>
</dbReference>
<feature type="compositionally biased region" description="Polar residues" evidence="2">
    <location>
        <begin position="17"/>
        <end position="31"/>
    </location>
</feature>
<dbReference type="PANTHER" id="PTHR48100">
    <property type="entry name" value="BROAD-SPECIFICITY PHOSPHATASE YOR283W-RELATED"/>
    <property type="match status" value="1"/>
</dbReference>
<dbReference type="CDD" id="cd07067">
    <property type="entry name" value="HP_PGM_like"/>
    <property type="match status" value="1"/>
</dbReference>
<feature type="compositionally biased region" description="Low complexity" evidence="2">
    <location>
        <begin position="362"/>
        <end position="372"/>
    </location>
</feature>
<evidence type="ECO:0000256" key="1">
    <source>
        <dbReference type="ARBA" id="ARBA00038362"/>
    </source>
</evidence>
<dbReference type="GO" id="GO:0005737">
    <property type="term" value="C:cytoplasm"/>
    <property type="evidence" value="ECO:0007669"/>
    <property type="project" value="TreeGrafter"/>
</dbReference>
<dbReference type="GeneID" id="9686602"/>
<feature type="region of interest" description="Disordered" evidence="2">
    <location>
        <begin position="1"/>
        <end position="143"/>
    </location>
</feature>
<evidence type="ECO:0000313" key="3">
    <source>
        <dbReference type="EMBL" id="EEH54557.1"/>
    </source>
</evidence>
<dbReference type="Proteomes" id="UP000001876">
    <property type="component" value="Unassembled WGS sequence"/>
</dbReference>
<name>C1MZ70_MICPC</name>
<protein>
    <submittedName>
        <fullName evidence="3">PGAM phosphoglycerate mutase</fullName>
    </submittedName>
</protein>
<feature type="compositionally biased region" description="Basic and acidic residues" evidence="2">
    <location>
        <begin position="91"/>
        <end position="102"/>
    </location>
</feature>
<dbReference type="KEGG" id="mpp:MICPUCDRAFT_48052"/>
<feature type="compositionally biased region" description="Basic and acidic residues" evidence="2">
    <location>
        <begin position="1"/>
        <end position="16"/>
    </location>
</feature>
<dbReference type="RefSeq" id="XP_003060907.1">
    <property type="nucleotide sequence ID" value="XM_003060861.1"/>
</dbReference>
<dbReference type="SUPFAM" id="SSF53254">
    <property type="entry name" value="Phosphoglycerate mutase-like"/>
    <property type="match status" value="2"/>
</dbReference>
<dbReference type="eggNOG" id="ENOG502S8K3">
    <property type="taxonomic scope" value="Eukaryota"/>
</dbReference>
<feature type="compositionally biased region" description="Low complexity" evidence="2">
    <location>
        <begin position="290"/>
        <end position="300"/>
    </location>
</feature>
<reference evidence="3 4" key="1">
    <citation type="journal article" date="2009" name="Science">
        <title>Green evolution and dynamic adaptations revealed by genomes of the marine picoeukaryotes Micromonas.</title>
        <authorList>
            <person name="Worden A.Z."/>
            <person name="Lee J.H."/>
            <person name="Mock T."/>
            <person name="Rouze P."/>
            <person name="Simmons M.P."/>
            <person name="Aerts A.L."/>
            <person name="Allen A.E."/>
            <person name="Cuvelier M.L."/>
            <person name="Derelle E."/>
            <person name="Everett M.V."/>
            <person name="Foulon E."/>
            <person name="Grimwood J."/>
            <person name="Gundlach H."/>
            <person name="Henrissat B."/>
            <person name="Napoli C."/>
            <person name="McDonald S.M."/>
            <person name="Parker M.S."/>
            <person name="Rombauts S."/>
            <person name="Salamov A."/>
            <person name="Von Dassow P."/>
            <person name="Badger J.H."/>
            <person name="Coutinho P.M."/>
            <person name="Demir E."/>
            <person name="Dubchak I."/>
            <person name="Gentemann C."/>
            <person name="Eikrem W."/>
            <person name="Gready J.E."/>
            <person name="John U."/>
            <person name="Lanier W."/>
            <person name="Lindquist E.A."/>
            <person name="Lucas S."/>
            <person name="Mayer K.F."/>
            <person name="Moreau H."/>
            <person name="Not F."/>
            <person name="Otillar R."/>
            <person name="Panaud O."/>
            <person name="Pangilinan J."/>
            <person name="Paulsen I."/>
            <person name="Piegu B."/>
            <person name="Poliakov A."/>
            <person name="Robbens S."/>
            <person name="Schmutz J."/>
            <person name="Toulza E."/>
            <person name="Wyss T."/>
            <person name="Zelensky A."/>
            <person name="Zhou K."/>
            <person name="Armbrust E.V."/>
            <person name="Bhattacharya D."/>
            <person name="Goodenough U.W."/>
            <person name="Van de Peer Y."/>
            <person name="Grigoriev I.V."/>
        </authorList>
    </citation>
    <scope>NUCLEOTIDE SEQUENCE [LARGE SCALE GENOMIC DNA]</scope>
    <source>
        <strain evidence="3 4">CCMP1545</strain>
    </source>
</reference>
<dbReference type="InterPro" id="IPR029033">
    <property type="entry name" value="His_PPase_superfam"/>
</dbReference>
<dbReference type="GO" id="GO:0016791">
    <property type="term" value="F:phosphatase activity"/>
    <property type="evidence" value="ECO:0007669"/>
    <property type="project" value="TreeGrafter"/>
</dbReference>
<keyword evidence="4" id="KW-1185">Reference proteome</keyword>
<dbReference type="Gene3D" id="3.40.50.1240">
    <property type="entry name" value="Phosphoglycerate mutase-like"/>
    <property type="match status" value="1"/>
</dbReference>
<dbReference type="EMBL" id="GG663743">
    <property type="protein sequence ID" value="EEH54557.1"/>
    <property type="molecule type" value="Genomic_DNA"/>
</dbReference>
<evidence type="ECO:0000313" key="4">
    <source>
        <dbReference type="Proteomes" id="UP000001876"/>
    </source>
</evidence>
<dbReference type="OrthoDB" id="496981at2759"/>
<gene>
    <name evidence="3" type="ORF">MICPUCDRAFT_48052</name>
</gene>
<sequence>MQSHEAKRQRVEKPRASSENVLPFPSTSVAETNDADERYDADANNSPSRHTPGRTPGFNIQRSRSFGDLGVESAERDGLERGKSELATSPADRDARGDDVLDPRAVAQAPSSVHATPRRRHRRVDSLGGEDITLSPGELGGSQYIMSPGDALANTLSRSESTVSDGQSALPSSVEEVAALELRQPQRLYPIFVKGRKIVHLVRHGQSTYNEAISGPGSWDEPNIFDAPLTTLGVNQARGLGGFLAKLPKDAVWVTSALTRAMETCVHGYKSSLEVKYAQKRRAAAVNEAAGGTACANTAGRPPLAGRSKSRLSHGGKGSRAAAGRSSDENGYADDGGSEDAVPMAGTTPAPGRGCLEDADADAGASGGRAVARMLSDEKTPAPMAAKRTLSAELGELAPDAVGASPSDTLEFDAAEMAAWGERVIVHPHLSEKVSTSGDIGRNKGILMNEFPLLALGLSRLPGDVWWYSQVHRPNDAERETFQSHEPSHKFKERVDRFRHWLMSREDKVFVVFGHSTFFKELTGGHKSMKNCEVFSYHL</sequence>
<feature type="compositionally biased region" description="Basic and acidic residues" evidence="2">
    <location>
        <begin position="73"/>
        <end position="84"/>
    </location>
</feature>